<reference evidence="1 2" key="1">
    <citation type="journal article" date="2012" name="Eukaryot. Cell">
        <title>Genome sequence of the fungus Glarea lozoyensis: the first genome sequence of a species from the Helotiaceae family.</title>
        <authorList>
            <person name="Youssar L."/>
            <person name="Gruening B.A."/>
            <person name="Erxleben A."/>
            <person name="Guenther S."/>
            <person name="Huettel W."/>
        </authorList>
    </citation>
    <scope>NUCLEOTIDE SEQUENCE [LARGE SCALE GENOMIC DNA]</scope>
    <source>
        <strain evidence="2">ATCC 74030 / MF5533</strain>
    </source>
</reference>
<accession>H0EY15</accession>
<evidence type="ECO:0000313" key="1">
    <source>
        <dbReference type="EMBL" id="EHK96577.1"/>
    </source>
</evidence>
<keyword evidence="2" id="KW-1185">Reference proteome</keyword>
<name>H0EY15_GLAL7</name>
<comment type="caution">
    <text evidence="1">The sequence shown here is derived from an EMBL/GenBank/DDBJ whole genome shotgun (WGS) entry which is preliminary data.</text>
</comment>
<organism evidence="1 2">
    <name type="scientific">Glarea lozoyensis (strain ATCC 74030 / MF5533)</name>
    <dbReference type="NCBI Taxonomy" id="1104152"/>
    <lineage>
        <taxon>Eukaryota</taxon>
        <taxon>Fungi</taxon>
        <taxon>Dikarya</taxon>
        <taxon>Ascomycota</taxon>
        <taxon>Pezizomycotina</taxon>
        <taxon>Leotiomycetes</taxon>
        <taxon>Helotiales</taxon>
        <taxon>Helotiaceae</taxon>
        <taxon>Glarea</taxon>
    </lineage>
</organism>
<sequence>MKGLIKRNCSDALAQRPGWLRVRVSIVRLRELFLGS</sequence>
<dbReference type="Proteomes" id="UP000005446">
    <property type="component" value="Unassembled WGS sequence"/>
</dbReference>
<dbReference type="EMBL" id="AGUE01000237">
    <property type="protein sequence ID" value="EHK96577.1"/>
    <property type="molecule type" value="Genomic_DNA"/>
</dbReference>
<dbReference type="HOGENOM" id="CLU_3359822_0_0_1"/>
<gene>
    <name evidence="1" type="ORF">M7I_7711</name>
</gene>
<proteinExistence type="predicted"/>
<dbReference type="AlphaFoldDB" id="H0EY15"/>
<dbReference type="InParanoid" id="H0EY15"/>
<protein>
    <submittedName>
        <fullName evidence="1">Uncharacterized protein</fullName>
    </submittedName>
</protein>
<evidence type="ECO:0000313" key="2">
    <source>
        <dbReference type="Proteomes" id="UP000005446"/>
    </source>
</evidence>